<keyword evidence="3" id="KW-1185">Reference proteome</keyword>
<dbReference type="AlphaFoldDB" id="A0A939K0M1"/>
<comment type="caution">
    <text evidence="2">The sequence shown here is derived from an EMBL/GenBank/DDBJ whole genome shotgun (WGS) entry which is preliminary data.</text>
</comment>
<evidence type="ECO:0000313" key="2">
    <source>
        <dbReference type="EMBL" id="MBO0932618.1"/>
    </source>
</evidence>
<keyword evidence="1" id="KW-0732">Signal</keyword>
<evidence type="ECO:0000256" key="1">
    <source>
        <dbReference type="SAM" id="SignalP"/>
    </source>
</evidence>
<dbReference type="Gene3D" id="2.60.40.10">
    <property type="entry name" value="Immunoglobulins"/>
    <property type="match status" value="1"/>
</dbReference>
<proteinExistence type="predicted"/>
<dbReference type="Gene3D" id="2.60.40.3440">
    <property type="match status" value="1"/>
</dbReference>
<dbReference type="Pfam" id="PF13573">
    <property type="entry name" value="SprB"/>
    <property type="match status" value="1"/>
</dbReference>
<evidence type="ECO:0000313" key="3">
    <source>
        <dbReference type="Proteomes" id="UP000664795"/>
    </source>
</evidence>
<feature type="chain" id="PRO_5037451039" description="SprB repeat-containing protein" evidence="1">
    <location>
        <begin position="32"/>
        <end position="643"/>
    </location>
</feature>
<protein>
    <recommendedName>
        <fullName evidence="4">SprB repeat-containing protein</fullName>
    </recommendedName>
</protein>
<dbReference type="RefSeq" id="WP_207336583.1">
    <property type="nucleotide sequence ID" value="NZ_JAFMYU010000013.1"/>
</dbReference>
<dbReference type="EMBL" id="JAFMYU010000013">
    <property type="protein sequence ID" value="MBO0932618.1"/>
    <property type="molecule type" value="Genomic_DNA"/>
</dbReference>
<dbReference type="InterPro" id="IPR025667">
    <property type="entry name" value="SprB_repeat"/>
</dbReference>
<sequence length="643" mass="64600">MQRNLFLYWLGRLASLFLTTFLLLAAQLATAQATCGYYPLTTTQFATAANVAARTGTGGLCTFLTCSISDEANVTDASLTNSATISLNLVGATGAISSRVSSNTLPAGATAGYVIGSGALNLGVGTSIQITTYLDGVQKDQNTVASLVNLSLLSPGTAFVGIPTTQPFNEVRIQFNLLAGTQNYSVYYPLATYTGGATATNPTLAAANSGVISVSAGGENLLGNVLYTYALKNAANVTVGTTQTTSGLAAGTYTATVSSAVGCLFTKTIDLGATACGISPLTTNNFTGVTVNTATVGGDVRTGIYGVCVGCGVTNTANVIDANTTNTANINILAGVVSGGRISVLDTRRTYSAGLKAGFVLQDGGLLGTALFNGTKIRTFLGGVQQEEASVTGLLDLPLLTAGYSSIGFTTTKAFDEVQLDASSLVGALINVNVAYAFVQNGPVIGLVSQTNPTSASLANGAIDVNVTGGTVPYTYAWTGPVANGATTQDLTNLAAGVYSLSVSDAGTCGASRSFTLVAPGGGASLSLVNASLTITTGQNTSVNGSLVTQLNPTGGIGALVYVAVNCQTGLAVTATAQGGLVVVNPLTGLYVYTPASGFTGTDSFCVHVCDSTLPVAVCQTATVTVTVGSGNNCLVQAHVLTR</sequence>
<accession>A0A939K0M1</accession>
<name>A0A939K0M1_9BACT</name>
<reference evidence="2 3" key="1">
    <citation type="submission" date="2021-03" db="EMBL/GenBank/DDBJ databases">
        <title>Fibrella sp. HMF5036 genome sequencing and assembly.</title>
        <authorList>
            <person name="Kang H."/>
            <person name="Kim H."/>
            <person name="Bae S."/>
            <person name="Joh K."/>
        </authorList>
    </citation>
    <scope>NUCLEOTIDE SEQUENCE [LARGE SCALE GENOMIC DNA]</scope>
    <source>
        <strain evidence="2 3">HMF5036</strain>
    </source>
</reference>
<gene>
    <name evidence="2" type="ORF">J2I48_16535</name>
</gene>
<organism evidence="2 3">
    <name type="scientific">Fibrella aquatilis</name>
    <dbReference type="NCBI Taxonomy" id="2817059"/>
    <lineage>
        <taxon>Bacteria</taxon>
        <taxon>Pseudomonadati</taxon>
        <taxon>Bacteroidota</taxon>
        <taxon>Cytophagia</taxon>
        <taxon>Cytophagales</taxon>
        <taxon>Spirosomataceae</taxon>
        <taxon>Fibrella</taxon>
    </lineage>
</organism>
<dbReference type="InterPro" id="IPR013783">
    <property type="entry name" value="Ig-like_fold"/>
</dbReference>
<evidence type="ECO:0008006" key="4">
    <source>
        <dbReference type="Google" id="ProtNLM"/>
    </source>
</evidence>
<dbReference type="Pfam" id="PF17963">
    <property type="entry name" value="Big_9"/>
    <property type="match status" value="1"/>
</dbReference>
<feature type="signal peptide" evidence="1">
    <location>
        <begin position="1"/>
        <end position="31"/>
    </location>
</feature>
<dbReference type="Proteomes" id="UP000664795">
    <property type="component" value="Unassembled WGS sequence"/>
</dbReference>